<keyword evidence="2" id="KW-1185">Reference proteome</keyword>
<protein>
    <submittedName>
        <fullName evidence="1">Uncharacterized protein</fullName>
    </submittedName>
</protein>
<dbReference type="AlphaFoldDB" id="A0A1H9KJA2"/>
<evidence type="ECO:0000313" key="1">
    <source>
        <dbReference type="EMBL" id="SEQ99178.1"/>
    </source>
</evidence>
<dbReference type="RefSeq" id="WP_090271205.1">
    <property type="nucleotide sequence ID" value="NZ_FOEP01000019.1"/>
</dbReference>
<dbReference type="EMBL" id="FOEP01000019">
    <property type="protein sequence ID" value="SEQ99178.1"/>
    <property type="molecule type" value="Genomic_DNA"/>
</dbReference>
<dbReference type="OrthoDB" id="7722953at2"/>
<reference evidence="1 2" key="1">
    <citation type="submission" date="2016-10" db="EMBL/GenBank/DDBJ databases">
        <authorList>
            <person name="de Groot N.N."/>
        </authorList>
    </citation>
    <scope>NUCLEOTIDE SEQUENCE [LARGE SCALE GENOMIC DNA]</scope>
    <source>
        <strain evidence="1 2">DSM 22007</strain>
    </source>
</reference>
<sequence>MDTKKKAIKKTTKPVAKAAQVKPVNKRQQRLNRLANANKVTFSLEPEVRDLCAAEATKAGMDVGHFLQRLVENHLLDHAEPGDLLAERLRAKRAVIDKTVELAQKLDQDGKFDEHFILTVMKTATQDADYVTLYEAATGAVLNDNPEKAKRPLNQQLGRLIKKAVGAKSKKNIAGTIARAQTEGEVISTYTLLEKTA</sequence>
<gene>
    <name evidence="1" type="ORF">SAMN04488092_1194</name>
</gene>
<evidence type="ECO:0000313" key="2">
    <source>
        <dbReference type="Proteomes" id="UP000198634"/>
    </source>
</evidence>
<proteinExistence type="predicted"/>
<accession>A0A1H9KJA2</accession>
<name>A0A1H9KJA2_9RHOB</name>
<organism evidence="1 2">
    <name type="scientific">Thalassovita taeanensis</name>
    <dbReference type="NCBI Taxonomy" id="657014"/>
    <lineage>
        <taxon>Bacteria</taxon>
        <taxon>Pseudomonadati</taxon>
        <taxon>Pseudomonadota</taxon>
        <taxon>Alphaproteobacteria</taxon>
        <taxon>Rhodobacterales</taxon>
        <taxon>Roseobacteraceae</taxon>
        <taxon>Thalassovita</taxon>
    </lineage>
</organism>
<dbReference type="Proteomes" id="UP000198634">
    <property type="component" value="Unassembled WGS sequence"/>
</dbReference>